<keyword evidence="3" id="KW-1185">Reference proteome</keyword>
<organism evidence="2 3">
    <name type="scientific">Embleya hyalina</name>
    <dbReference type="NCBI Taxonomy" id="516124"/>
    <lineage>
        <taxon>Bacteria</taxon>
        <taxon>Bacillati</taxon>
        <taxon>Actinomycetota</taxon>
        <taxon>Actinomycetes</taxon>
        <taxon>Kitasatosporales</taxon>
        <taxon>Streptomycetaceae</taxon>
        <taxon>Embleya</taxon>
    </lineage>
</organism>
<reference evidence="2 3" key="1">
    <citation type="submission" date="2018-12" db="EMBL/GenBank/DDBJ databases">
        <title>Draft genome sequence of Embleya hyalina NBRC 13850T.</title>
        <authorList>
            <person name="Komaki H."/>
            <person name="Hosoyama A."/>
            <person name="Kimura A."/>
            <person name="Ichikawa N."/>
            <person name="Tamura T."/>
        </authorList>
    </citation>
    <scope>NUCLEOTIDE SEQUENCE [LARGE SCALE GENOMIC DNA]</scope>
    <source>
        <strain evidence="2 3">NBRC 13850</strain>
    </source>
</reference>
<name>A0A401Z127_9ACTN</name>
<sequence length="29" mass="3235">MTDPDSVEAAARVHRVFRRRPGGKSRGPQ</sequence>
<feature type="region of interest" description="Disordered" evidence="1">
    <location>
        <begin position="1"/>
        <end position="29"/>
    </location>
</feature>
<dbReference type="AlphaFoldDB" id="A0A401Z127"/>
<evidence type="ECO:0000313" key="3">
    <source>
        <dbReference type="Proteomes" id="UP000286931"/>
    </source>
</evidence>
<comment type="caution">
    <text evidence="2">The sequence shown here is derived from an EMBL/GenBank/DDBJ whole genome shotgun (WGS) entry which is preliminary data.</text>
</comment>
<proteinExistence type="predicted"/>
<accession>A0A401Z127</accession>
<feature type="compositionally biased region" description="Basic residues" evidence="1">
    <location>
        <begin position="12"/>
        <end position="23"/>
    </location>
</feature>
<evidence type="ECO:0000313" key="2">
    <source>
        <dbReference type="EMBL" id="GCE00531.1"/>
    </source>
</evidence>
<dbReference type="Proteomes" id="UP000286931">
    <property type="component" value="Unassembled WGS sequence"/>
</dbReference>
<evidence type="ECO:0000256" key="1">
    <source>
        <dbReference type="SAM" id="MobiDB-lite"/>
    </source>
</evidence>
<protein>
    <submittedName>
        <fullName evidence="2">Uncharacterized protein</fullName>
    </submittedName>
</protein>
<dbReference type="EMBL" id="BIFH01000040">
    <property type="protein sequence ID" value="GCE00531.1"/>
    <property type="molecule type" value="Genomic_DNA"/>
</dbReference>
<gene>
    <name evidence="2" type="ORF">EHYA_08257</name>
</gene>